<feature type="chain" id="PRO_5036472268" evidence="1">
    <location>
        <begin position="19"/>
        <end position="131"/>
    </location>
</feature>
<keyword evidence="3" id="KW-1185">Reference proteome</keyword>
<gene>
    <name evidence="2" type="ORF">TNIN_499731</name>
</gene>
<dbReference type="EMBL" id="BMAV01025389">
    <property type="protein sequence ID" value="GFS41170.1"/>
    <property type="molecule type" value="Genomic_DNA"/>
</dbReference>
<dbReference type="Proteomes" id="UP000886998">
    <property type="component" value="Unassembled WGS sequence"/>
</dbReference>
<feature type="signal peptide" evidence="1">
    <location>
        <begin position="1"/>
        <end position="18"/>
    </location>
</feature>
<evidence type="ECO:0000313" key="2">
    <source>
        <dbReference type="EMBL" id="GFS41170.1"/>
    </source>
</evidence>
<sequence>MITLTVNFPLLVIHLAKFSQILLEEKKHTDQLELLVVVGGGVVSIDEGASIVEDCANEHTQGEHVAEGGAGGRGLHFGGREVQVRLTHLRQFRGERLTRHWTLRQGMWRKRASSNHASFLDIYSLVQLSVF</sequence>
<dbReference type="AlphaFoldDB" id="A0A8X6JLC4"/>
<keyword evidence="1" id="KW-0732">Signal</keyword>
<evidence type="ECO:0000256" key="1">
    <source>
        <dbReference type="SAM" id="SignalP"/>
    </source>
</evidence>
<name>A0A8X6JLC4_9ARAC</name>
<comment type="caution">
    <text evidence="2">The sequence shown here is derived from an EMBL/GenBank/DDBJ whole genome shotgun (WGS) entry which is preliminary data.</text>
</comment>
<organism evidence="2 3">
    <name type="scientific">Trichonephila inaurata madagascariensis</name>
    <dbReference type="NCBI Taxonomy" id="2747483"/>
    <lineage>
        <taxon>Eukaryota</taxon>
        <taxon>Metazoa</taxon>
        <taxon>Ecdysozoa</taxon>
        <taxon>Arthropoda</taxon>
        <taxon>Chelicerata</taxon>
        <taxon>Arachnida</taxon>
        <taxon>Araneae</taxon>
        <taxon>Araneomorphae</taxon>
        <taxon>Entelegynae</taxon>
        <taxon>Araneoidea</taxon>
        <taxon>Nephilidae</taxon>
        <taxon>Trichonephila</taxon>
        <taxon>Trichonephila inaurata</taxon>
    </lineage>
</organism>
<accession>A0A8X6JLC4</accession>
<protein>
    <submittedName>
        <fullName evidence="2">Uncharacterized protein</fullName>
    </submittedName>
</protein>
<reference evidence="2" key="1">
    <citation type="submission" date="2020-08" db="EMBL/GenBank/DDBJ databases">
        <title>Multicomponent nature underlies the extraordinary mechanical properties of spider dragline silk.</title>
        <authorList>
            <person name="Kono N."/>
            <person name="Nakamura H."/>
            <person name="Mori M."/>
            <person name="Yoshida Y."/>
            <person name="Ohtoshi R."/>
            <person name="Malay A.D."/>
            <person name="Moran D.A.P."/>
            <person name="Tomita M."/>
            <person name="Numata K."/>
            <person name="Arakawa K."/>
        </authorList>
    </citation>
    <scope>NUCLEOTIDE SEQUENCE</scope>
</reference>
<proteinExistence type="predicted"/>
<evidence type="ECO:0000313" key="3">
    <source>
        <dbReference type="Proteomes" id="UP000886998"/>
    </source>
</evidence>